<reference evidence="2" key="2">
    <citation type="submission" date="2025-09" db="UniProtKB">
        <authorList>
            <consortium name="Ensembl"/>
        </authorList>
    </citation>
    <scope>IDENTIFICATION</scope>
</reference>
<feature type="compositionally biased region" description="Polar residues" evidence="1">
    <location>
        <begin position="72"/>
        <end position="88"/>
    </location>
</feature>
<accession>A0A8C0TXF8</accession>
<reference evidence="2" key="1">
    <citation type="submission" date="2025-08" db="UniProtKB">
        <authorList>
            <consortium name="Ensembl"/>
        </authorList>
    </citation>
    <scope>IDENTIFICATION</scope>
</reference>
<feature type="compositionally biased region" description="Polar residues" evidence="1">
    <location>
        <begin position="131"/>
        <end position="154"/>
    </location>
</feature>
<feature type="region of interest" description="Disordered" evidence="1">
    <location>
        <begin position="1"/>
        <end position="240"/>
    </location>
</feature>
<name>A0A8C0TXF8_CYACU</name>
<keyword evidence="3" id="KW-1185">Reference proteome</keyword>
<organism evidence="2 3">
    <name type="scientific">Cyanistes caeruleus</name>
    <name type="common">Eurasian blue tit</name>
    <name type="synonym">Parus caeruleus</name>
    <dbReference type="NCBI Taxonomy" id="156563"/>
    <lineage>
        <taxon>Eukaryota</taxon>
        <taxon>Metazoa</taxon>
        <taxon>Chordata</taxon>
        <taxon>Craniata</taxon>
        <taxon>Vertebrata</taxon>
        <taxon>Euteleostomi</taxon>
        <taxon>Archelosauria</taxon>
        <taxon>Archosauria</taxon>
        <taxon>Dinosauria</taxon>
        <taxon>Saurischia</taxon>
        <taxon>Theropoda</taxon>
        <taxon>Coelurosauria</taxon>
        <taxon>Aves</taxon>
        <taxon>Neognathae</taxon>
        <taxon>Neoaves</taxon>
        <taxon>Telluraves</taxon>
        <taxon>Australaves</taxon>
        <taxon>Passeriformes</taxon>
        <taxon>Paridae</taxon>
        <taxon>Cyanistes</taxon>
    </lineage>
</organism>
<dbReference type="AlphaFoldDB" id="A0A8C0TXF8"/>
<evidence type="ECO:0000313" key="2">
    <source>
        <dbReference type="Ensembl" id="ENSCCEP00000000241.1"/>
    </source>
</evidence>
<protein>
    <submittedName>
        <fullName evidence="2">Uncharacterized protein</fullName>
    </submittedName>
</protein>
<evidence type="ECO:0000256" key="1">
    <source>
        <dbReference type="SAM" id="MobiDB-lite"/>
    </source>
</evidence>
<feature type="compositionally biased region" description="Polar residues" evidence="1">
    <location>
        <begin position="9"/>
        <end position="43"/>
    </location>
</feature>
<sequence>PGLGHFQGSRGSHSFSGHPSALTENNSQFPISHPSLPSGTGSHSLAPVPPSLVPSPSPGTPNTGNPKHREPQTNTGNPKYREPQTQGIPNPRNPKHREPQTQGTPNTGNPKHREPQTQGIPNPGNPKPRESQTQGTPNTGNPKPREPQTQGTPNPGNPKPRESQIQGIPNPGNPKSRESQIQGIPNPGNLSPRESQSQRIPNPGNLGPREPRCIPAHEQPEPARPGAAAQSPCDSHPPPAQRCFWGQEAFPRSPGPRWPRQHAENKRHLPHSCFPGRGIGKGETERERNSSVYLSVHGSSSLGCSQQGSSQTGPLLEPLPALSIPPAPGPSLMGQSCWQSHPAQPLPSATNPSWENFPSAWRATGGWGSQERLQALYPLYFAPAGDVASGQHLWLPVLSLLNSRC</sequence>
<dbReference type="Proteomes" id="UP000694410">
    <property type="component" value="Unplaced"/>
</dbReference>
<feature type="compositionally biased region" description="Pro residues" evidence="1">
    <location>
        <begin position="47"/>
        <end position="59"/>
    </location>
</feature>
<proteinExistence type="predicted"/>
<dbReference type="PRINTS" id="PR01217">
    <property type="entry name" value="PRICHEXTENSN"/>
</dbReference>
<feature type="compositionally biased region" description="Polar residues" evidence="1">
    <location>
        <begin position="179"/>
        <end position="200"/>
    </location>
</feature>
<dbReference type="Ensembl" id="ENSCCET00000000490.1">
    <property type="protein sequence ID" value="ENSCCEP00000000241.1"/>
    <property type="gene ID" value="ENSCCEG00000000280.1"/>
</dbReference>
<feature type="compositionally biased region" description="Polar residues" evidence="1">
    <location>
        <begin position="100"/>
        <end position="109"/>
    </location>
</feature>
<evidence type="ECO:0000313" key="3">
    <source>
        <dbReference type="Proteomes" id="UP000694410"/>
    </source>
</evidence>
<feature type="region of interest" description="Disordered" evidence="1">
    <location>
        <begin position="252"/>
        <end position="283"/>
    </location>
</feature>